<evidence type="ECO:0000256" key="1">
    <source>
        <dbReference type="SAM" id="MobiDB-lite"/>
    </source>
</evidence>
<dbReference type="KEGG" id="acan:ACA1_138060"/>
<reference evidence="2 3" key="1">
    <citation type="journal article" date="2013" name="Genome Biol.">
        <title>Genome of Acanthamoeba castellanii highlights extensive lateral gene transfer and early evolution of tyrosine kinase signaling.</title>
        <authorList>
            <person name="Clarke M."/>
            <person name="Lohan A.J."/>
            <person name="Liu B."/>
            <person name="Lagkouvardos I."/>
            <person name="Roy S."/>
            <person name="Zafar N."/>
            <person name="Bertelli C."/>
            <person name="Schilde C."/>
            <person name="Kianianmomeni A."/>
            <person name="Burglin T.R."/>
            <person name="Frech C."/>
            <person name="Turcotte B."/>
            <person name="Kopec K.O."/>
            <person name="Synnott J.M."/>
            <person name="Choo C."/>
            <person name="Paponov I."/>
            <person name="Finkler A."/>
            <person name="Soon Heng Tan C."/>
            <person name="Hutchins A.P."/>
            <person name="Weinmeier T."/>
            <person name="Rattei T."/>
            <person name="Chu J.S."/>
            <person name="Gimenez G."/>
            <person name="Irimia M."/>
            <person name="Rigden D.J."/>
            <person name="Fitzpatrick D.A."/>
            <person name="Lorenzo-Morales J."/>
            <person name="Bateman A."/>
            <person name="Chiu C.H."/>
            <person name="Tang P."/>
            <person name="Hegemann P."/>
            <person name="Fromm H."/>
            <person name="Raoult D."/>
            <person name="Greub G."/>
            <person name="Miranda-Saavedra D."/>
            <person name="Chen N."/>
            <person name="Nash P."/>
            <person name="Ginger M.L."/>
            <person name="Horn M."/>
            <person name="Schaap P."/>
            <person name="Caler L."/>
            <person name="Loftus B."/>
        </authorList>
    </citation>
    <scope>NUCLEOTIDE SEQUENCE [LARGE SCALE GENOMIC DNA]</scope>
    <source>
        <strain evidence="2 3">Neff</strain>
    </source>
</reference>
<dbReference type="GeneID" id="14919201"/>
<feature type="region of interest" description="Disordered" evidence="1">
    <location>
        <begin position="138"/>
        <end position="241"/>
    </location>
</feature>
<evidence type="ECO:0000313" key="3">
    <source>
        <dbReference type="Proteomes" id="UP000011083"/>
    </source>
</evidence>
<dbReference type="SUPFAM" id="SSF52540">
    <property type="entry name" value="P-loop containing nucleoside triphosphate hydrolases"/>
    <property type="match status" value="1"/>
</dbReference>
<feature type="compositionally biased region" description="Basic residues" evidence="1">
    <location>
        <begin position="229"/>
        <end position="241"/>
    </location>
</feature>
<feature type="compositionally biased region" description="Basic and acidic residues" evidence="1">
    <location>
        <begin position="138"/>
        <end position="147"/>
    </location>
</feature>
<accession>L8GYP1</accession>
<dbReference type="RefSeq" id="XP_004340432.1">
    <property type="nucleotide sequence ID" value="XM_004340384.1"/>
</dbReference>
<name>L8GYP1_ACACF</name>
<dbReference type="VEuPathDB" id="AmoebaDB:ACA1_138060"/>
<sequence>MNFMRSMVKEIEALTDSAVHATRQGVEGVAQAGKETVEGISQLANSALDEATAALETVSNMGEATLSLISNTMRPSKRRFHPLKPNIMRCACIGDSGVGKSTLLATWREGRYPAGLDLPSTIYDWLYFNYCLSSKEGEGEHERDQEGGRGGGGDGGGGQGATGDRDRVPRHGGRVRGLPPPAAVALQGRRRVHPRVRRDQPRLVRQHRAVLDRRDQDLGHAVRQDPGRHQGRHRRRSRRRR</sequence>
<dbReference type="InterPro" id="IPR027417">
    <property type="entry name" value="P-loop_NTPase"/>
</dbReference>
<protein>
    <submittedName>
        <fullName evidence="2">Uncharacterized protein</fullName>
    </submittedName>
</protein>
<gene>
    <name evidence="2" type="ORF">ACA1_138060</name>
</gene>
<proteinExistence type="predicted"/>
<dbReference type="Proteomes" id="UP000011083">
    <property type="component" value="Unassembled WGS sequence"/>
</dbReference>
<feature type="compositionally biased region" description="Basic and acidic residues" evidence="1">
    <location>
        <begin position="209"/>
        <end position="228"/>
    </location>
</feature>
<keyword evidence="3" id="KW-1185">Reference proteome</keyword>
<dbReference type="AlphaFoldDB" id="L8GYP1"/>
<organism evidence="2 3">
    <name type="scientific">Acanthamoeba castellanii (strain ATCC 30010 / Neff)</name>
    <dbReference type="NCBI Taxonomy" id="1257118"/>
    <lineage>
        <taxon>Eukaryota</taxon>
        <taxon>Amoebozoa</taxon>
        <taxon>Discosea</taxon>
        <taxon>Longamoebia</taxon>
        <taxon>Centramoebida</taxon>
        <taxon>Acanthamoebidae</taxon>
        <taxon>Acanthamoeba</taxon>
    </lineage>
</organism>
<feature type="compositionally biased region" description="Gly residues" evidence="1">
    <location>
        <begin position="148"/>
        <end position="161"/>
    </location>
</feature>
<evidence type="ECO:0000313" key="2">
    <source>
        <dbReference type="EMBL" id="ELR18404.1"/>
    </source>
</evidence>
<dbReference type="EMBL" id="KB007956">
    <property type="protein sequence ID" value="ELR18404.1"/>
    <property type="molecule type" value="Genomic_DNA"/>
</dbReference>